<organism evidence="1 2">
    <name type="scientific">Aspergillus sergii</name>
    <dbReference type="NCBI Taxonomy" id="1034303"/>
    <lineage>
        <taxon>Eukaryota</taxon>
        <taxon>Fungi</taxon>
        <taxon>Dikarya</taxon>
        <taxon>Ascomycota</taxon>
        <taxon>Pezizomycotina</taxon>
        <taxon>Eurotiomycetes</taxon>
        <taxon>Eurotiomycetidae</taxon>
        <taxon>Eurotiales</taxon>
        <taxon>Aspergillaceae</taxon>
        <taxon>Aspergillus</taxon>
        <taxon>Aspergillus subgen. Circumdati</taxon>
    </lineage>
</organism>
<protein>
    <submittedName>
        <fullName evidence="1">Uncharacterized protein</fullName>
    </submittedName>
</protein>
<dbReference type="EMBL" id="ML741801">
    <property type="protein sequence ID" value="KAE8326281.1"/>
    <property type="molecule type" value="Genomic_DNA"/>
</dbReference>
<evidence type="ECO:0000313" key="1">
    <source>
        <dbReference type="EMBL" id="KAE8326281.1"/>
    </source>
</evidence>
<gene>
    <name evidence="1" type="ORF">BDV39DRAFT_177387</name>
</gene>
<reference evidence="2" key="1">
    <citation type="submission" date="2019-04" db="EMBL/GenBank/DDBJ databases">
        <title>Friends and foes A comparative genomics studyof 23 Aspergillus species from section Flavi.</title>
        <authorList>
            <consortium name="DOE Joint Genome Institute"/>
            <person name="Kjaerbolling I."/>
            <person name="Vesth T."/>
            <person name="Frisvad J.C."/>
            <person name="Nybo J.L."/>
            <person name="Theobald S."/>
            <person name="Kildgaard S."/>
            <person name="Isbrandt T."/>
            <person name="Kuo A."/>
            <person name="Sato A."/>
            <person name="Lyhne E.K."/>
            <person name="Kogle M.E."/>
            <person name="Wiebenga A."/>
            <person name="Kun R.S."/>
            <person name="Lubbers R.J."/>
            <person name="Makela M.R."/>
            <person name="Barry K."/>
            <person name="Chovatia M."/>
            <person name="Clum A."/>
            <person name="Daum C."/>
            <person name="Haridas S."/>
            <person name="He G."/>
            <person name="LaButti K."/>
            <person name="Lipzen A."/>
            <person name="Mondo S."/>
            <person name="Riley R."/>
            <person name="Salamov A."/>
            <person name="Simmons B.A."/>
            <person name="Magnuson J.K."/>
            <person name="Henrissat B."/>
            <person name="Mortensen U.H."/>
            <person name="Larsen T.O."/>
            <person name="Devries R.P."/>
            <person name="Grigoriev I.V."/>
            <person name="Machida M."/>
            <person name="Baker S.E."/>
            <person name="Andersen M.R."/>
        </authorList>
    </citation>
    <scope>NUCLEOTIDE SEQUENCE [LARGE SCALE GENOMIC DNA]</scope>
    <source>
        <strain evidence="2">CBS 130017</strain>
    </source>
</reference>
<evidence type="ECO:0000313" key="2">
    <source>
        <dbReference type="Proteomes" id="UP000325945"/>
    </source>
</evidence>
<dbReference type="AlphaFoldDB" id="A0A5N6WZB0"/>
<accession>A0A5N6WZB0</accession>
<dbReference type="Proteomes" id="UP000325945">
    <property type="component" value="Unassembled WGS sequence"/>
</dbReference>
<keyword evidence="2" id="KW-1185">Reference proteome</keyword>
<name>A0A5N6WZB0_9EURO</name>
<sequence length="99" mass="10987">MRPWHSCMHQMQKTGFVMRLGQGTSCILVPKDPDSCPGVILTAKSVSILPEETTFDYTTCVSKSPPIAILVLSLMKKTCVPNERPSCPLVLNLQQRRSI</sequence>
<proteinExistence type="predicted"/>